<dbReference type="AlphaFoldDB" id="A0A9W4T1W7"/>
<sequence>MYVPVASVSFASYVTENNKLQKRQRRYRYPIIELEKNIRPETREGKKLLALQRLREQKTQAKCSEDEENVIKGKRFTDYMLKLINEFSLSRTTASYTSYDDDETGEQEEILKSSWRWNHCISEVAIKHLMYKESFMQPPDESDISKAAAFTCNDLYVSYDLTLSITRKGILSGLLIIRIWLRGEKKAKGGIENRGLTTQ</sequence>
<reference evidence="1" key="1">
    <citation type="submission" date="2022-08" db="EMBL/GenBank/DDBJ databases">
        <authorList>
            <person name="Kallberg Y."/>
            <person name="Tangrot J."/>
            <person name="Rosling A."/>
        </authorList>
    </citation>
    <scope>NUCLEOTIDE SEQUENCE</scope>
    <source>
        <strain evidence="1">Wild A</strain>
    </source>
</reference>
<proteinExistence type="predicted"/>
<dbReference type="Proteomes" id="UP001153678">
    <property type="component" value="Unassembled WGS sequence"/>
</dbReference>
<evidence type="ECO:0000313" key="1">
    <source>
        <dbReference type="EMBL" id="CAI2187433.1"/>
    </source>
</evidence>
<dbReference type="EMBL" id="CAMKVN010004628">
    <property type="protein sequence ID" value="CAI2187433.1"/>
    <property type="molecule type" value="Genomic_DNA"/>
</dbReference>
<gene>
    <name evidence="1" type="ORF">FWILDA_LOCUS13078</name>
</gene>
<name>A0A9W4T1W7_9GLOM</name>
<evidence type="ECO:0000313" key="2">
    <source>
        <dbReference type="Proteomes" id="UP001153678"/>
    </source>
</evidence>
<protein>
    <submittedName>
        <fullName evidence="1">19298_t:CDS:1</fullName>
    </submittedName>
</protein>
<keyword evidence="2" id="KW-1185">Reference proteome</keyword>
<comment type="caution">
    <text evidence="1">The sequence shown here is derived from an EMBL/GenBank/DDBJ whole genome shotgun (WGS) entry which is preliminary data.</text>
</comment>
<accession>A0A9W4T1W7</accession>
<organism evidence="1 2">
    <name type="scientific">Funneliformis geosporum</name>
    <dbReference type="NCBI Taxonomy" id="1117311"/>
    <lineage>
        <taxon>Eukaryota</taxon>
        <taxon>Fungi</taxon>
        <taxon>Fungi incertae sedis</taxon>
        <taxon>Mucoromycota</taxon>
        <taxon>Glomeromycotina</taxon>
        <taxon>Glomeromycetes</taxon>
        <taxon>Glomerales</taxon>
        <taxon>Glomeraceae</taxon>
        <taxon>Funneliformis</taxon>
    </lineage>
</organism>